<dbReference type="EMBL" id="QRLN01000015">
    <property type="protein sequence ID" value="RHJ10557.1"/>
    <property type="molecule type" value="Genomic_DNA"/>
</dbReference>
<dbReference type="GeneID" id="57432331"/>
<evidence type="ECO:0000313" key="21">
    <source>
        <dbReference type="Proteomes" id="UP000284472"/>
    </source>
</evidence>
<dbReference type="Proteomes" id="UP000260808">
    <property type="component" value="Unassembled WGS sequence"/>
</dbReference>
<evidence type="ECO:0000313" key="14">
    <source>
        <dbReference type="EMBL" id="RHG17640.1"/>
    </source>
</evidence>
<dbReference type="Proteomes" id="UP000283992">
    <property type="component" value="Unassembled WGS sequence"/>
</dbReference>
<dbReference type="EMBL" id="JAJBOM010000018">
    <property type="protein sequence ID" value="MCB5619928.1"/>
    <property type="molecule type" value="Genomic_DNA"/>
</dbReference>
<dbReference type="Proteomes" id="UP001297422">
    <property type="component" value="Unassembled WGS sequence"/>
</dbReference>
<dbReference type="EMBL" id="QSIR01000012">
    <property type="protein sequence ID" value="RHD05975.1"/>
    <property type="molecule type" value="Genomic_DNA"/>
</dbReference>
<dbReference type="Proteomes" id="UP000285697">
    <property type="component" value="Unassembled WGS sequence"/>
</dbReference>
<reference evidence="6" key="5">
    <citation type="submission" date="2022-12" db="EMBL/GenBank/DDBJ databases">
        <title>Genome of R. gnavus strain RSHDN_120.</title>
        <authorList>
            <person name="Abdugheni R."/>
        </authorList>
    </citation>
    <scope>NUCLEOTIDE SEQUENCE</scope>
    <source>
        <strain evidence="6">RSHDN_120</strain>
    </source>
</reference>
<dbReference type="Proteomes" id="UP001149331">
    <property type="component" value="Unassembled WGS sequence"/>
</dbReference>
<dbReference type="InterPro" id="IPR003477">
    <property type="entry name" value="PemK-like"/>
</dbReference>
<dbReference type="Proteomes" id="UP001296643">
    <property type="component" value="Unassembled WGS sequence"/>
</dbReference>
<dbReference type="EMBL" id="JAAIRM010000008">
    <property type="protein sequence ID" value="NSI18924.1"/>
    <property type="molecule type" value="Genomic_DNA"/>
</dbReference>
<dbReference type="EMBL" id="QRIA01000013">
    <property type="protein sequence ID" value="RHG17640.1"/>
    <property type="molecule type" value="Genomic_DNA"/>
</dbReference>
<comment type="caution">
    <text evidence="11">The sequence shown here is derived from an EMBL/GenBank/DDBJ whole genome shotgun (WGS) entry which is preliminary data.</text>
</comment>
<dbReference type="EMBL" id="QRTJ01000008">
    <property type="protein sequence ID" value="RGQ68993.1"/>
    <property type="molecule type" value="Genomic_DNA"/>
</dbReference>
<gene>
    <name evidence="16" type="ORF">DW142_11045</name>
    <name evidence="15" type="ORF">DW243_07600</name>
    <name evidence="14" type="ORF">DW270_10535</name>
    <name evidence="13" type="ORF">DW812_09295</name>
    <name evidence="12" type="ORF">DWX36_14740</name>
    <name evidence="11" type="ORF">DWY88_05760</name>
    <name evidence="10" type="ORF">DXC31_15540</name>
    <name evidence="7" type="ORF">G4958_06105</name>
    <name evidence="9" type="ORF">G4981_12640</name>
    <name evidence="8" type="ORF">G4993_14095</name>
    <name evidence="4" type="ORF">LIQ08_12320</name>
    <name evidence="3" type="ORF">LIQ10_10595</name>
    <name evidence="6" type="ORF">O4N78_15835</name>
    <name evidence="5" type="ORF">PNU63_16160</name>
</gene>
<evidence type="ECO:0000313" key="20">
    <source>
        <dbReference type="Proteomes" id="UP000283992"/>
    </source>
</evidence>
<evidence type="ECO:0000256" key="1">
    <source>
        <dbReference type="ARBA" id="ARBA00007521"/>
    </source>
</evidence>
<dbReference type="Pfam" id="PF02452">
    <property type="entry name" value="PemK_toxin"/>
    <property type="match status" value="1"/>
</dbReference>
<dbReference type="SUPFAM" id="SSF50118">
    <property type="entry name" value="Cell growth inhibitor/plasmid maintenance toxic component"/>
    <property type="match status" value="1"/>
</dbReference>
<dbReference type="EMBL" id="JAAIRY010000025">
    <property type="protein sequence ID" value="NSI66114.1"/>
    <property type="molecule type" value="Genomic_DNA"/>
</dbReference>
<dbReference type="Proteomes" id="UP001296581">
    <property type="component" value="Unassembled WGS sequence"/>
</dbReference>
<dbReference type="EMBL" id="QSSX01000058">
    <property type="protein sequence ID" value="RGM18035.1"/>
    <property type="molecule type" value="Genomic_DNA"/>
</dbReference>
<evidence type="ECO:0000313" key="5">
    <source>
        <dbReference type="EMBL" id="MDB8740285.1"/>
    </source>
</evidence>
<protein>
    <submittedName>
        <fullName evidence="11">Type II toxin-antitoxin system PemK/MazF family toxin</fullName>
    </submittedName>
</protein>
<evidence type="ECO:0000313" key="22">
    <source>
        <dbReference type="Proteomes" id="UP000285697"/>
    </source>
</evidence>
<reference evidence="3" key="4">
    <citation type="submission" date="2021-10" db="EMBL/GenBank/DDBJ databases">
        <title>Collection of gut derived symbiotic bacterial strains cultured from healthy donors.</title>
        <authorList>
            <person name="Lin H."/>
            <person name="Littmann E."/>
            <person name="Claire K."/>
            <person name="Pamer E."/>
        </authorList>
    </citation>
    <scope>NUCLEOTIDE SEQUENCE</scope>
    <source>
        <strain evidence="4">MSK.23.18</strain>
        <strain evidence="3">MSK.23.4</strain>
    </source>
</reference>
<evidence type="ECO:0000313" key="13">
    <source>
        <dbReference type="EMBL" id="RHD05975.1"/>
    </source>
</evidence>
<proteinExistence type="inferred from homology"/>
<evidence type="ECO:0000313" key="6">
    <source>
        <dbReference type="EMBL" id="MDE1205006.1"/>
    </source>
</evidence>
<evidence type="ECO:0000256" key="2">
    <source>
        <dbReference type="ARBA" id="ARBA00022649"/>
    </source>
</evidence>
<reference evidence="7" key="3">
    <citation type="submission" date="2020-02" db="EMBL/GenBank/DDBJ databases">
        <authorList>
            <person name="Littmann E."/>
            <person name="Sorbara M."/>
        </authorList>
    </citation>
    <scope>NUCLEOTIDE SEQUENCE</scope>
    <source>
        <strain evidence="9">MSK.11.9</strain>
        <strain evidence="8">MSK.15.32</strain>
        <strain evidence="7">MSK.22.53</strain>
    </source>
</reference>
<dbReference type="GO" id="GO:0016075">
    <property type="term" value="P:rRNA catabolic process"/>
    <property type="evidence" value="ECO:0007669"/>
    <property type="project" value="TreeGrafter"/>
</dbReference>
<dbReference type="EMBL" id="JAPZEG010000030">
    <property type="protein sequence ID" value="MDE1205006.1"/>
    <property type="molecule type" value="Genomic_DNA"/>
</dbReference>
<evidence type="ECO:0000313" key="17">
    <source>
        <dbReference type="Proteomes" id="UP000260808"/>
    </source>
</evidence>
<evidence type="ECO:0000313" key="18">
    <source>
        <dbReference type="Proteomes" id="UP000283834"/>
    </source>
</evidence>
<keyword evidence="2" id="KW-1277">Toxin-antitoxin system</keyword>
<evidence type="ECO:0000313" key="4">
    <source>
        <dbReference type="EMBL" id="MCB5619928.1"/>
    </source>
</evidence>
<evidence type="ECO:0000313" key="15">
    <source>
        <dbReference type="EMBL" id="RHG85012.1"/>
    </source>
</evidence>
<dbReference type="Proteomes" id="UP001296580">
    <property type="component" value="Unassembled WGS sequence"/>
</dbReference>
<dbReference type="GO" id="GO:0004521">
    <property type="term" value="F:RNA endonuclease activity"/>
    <property type="evidence" value="ECO:0007669"/>
    <property type="project" value="TreeGrafter"/>
</dbReference>
<evidence type="ECO:0000313" key="8">
    <source>
        <dbReference type="EMBL" id="NSI59511.1"/>
    </source>
</evidence>
<dbReference type="EMBL" id="QRIS01000010">
    <property type="protein sequence ID" value="RHG85012.1"/>
    <property type="molecule type" value="Genomic_DNA"/>
</dbReference>
<evidence type="ECO:0000313" key="23">
    <source>
        <dbReference type="Proteomes" id="UP000286137"/>
    </source>
</evidence>
<dbReference type="GO" id="GO:0003677">
    <property type="term" value="F:DNA binding"/>
    <property type="evidence" value="ECO:0007669"/>
    <property type="project" value="InterPro"/>
</dbReference>
<dbReference type="EMBL" id="JAJBNC010000015">
    <property type="protein sequence ID" value="MCB5494179.1"/>
    <property type="molecule type" value="Genomic_DNA"/>
</dbReference>
<dbReference type="RefSeq" id="WP_004840611.1">
    <property type="nucleotide sequence ID" value="NZ_AP031446.1"/>
</dbReference>
<accession>A0A2N5NWK4</accession>
<evidence type="ECO:0000313" key="11">
    <source>
        <dbReference type="EMBL" id="RGQ68993.1"/>
    </source>
</evidence>
<dbReference type="Proteomes" id="UP000286137">
    <property type="component" value="Unassembled WGS sequence"/>
</dbReference>
<dbReference type="Proteomes" id="UP000283981">
    <property type="component" value="Unassembled WGS sequence"/>
</dbReference>
<evidence type="ECO:0000313" key="3">
    <source>
        <dbReference type="EMBL" id="MCB5494179.1"/>
    </source>
</evidence>
<dbReference type="GO" id="GO:0006402">
    <property type="term" value="P:mRNA catabolic process"/>
    <property type="evidence" value="ECO:0007669"/>
    <property type="project" value="TreeGrafter"/>
</dbReference>
<dbReference type="InterPro" id="IPR011067">
    <property type="entry name" value="Plasmid_toxin/cell-grow_inhib"/>
</dbReference>
<dbReference type="EMBL" id="JAQMLR010000026">
    <property type="protein sequence ID" value="MDB8740285.1"/>
    <property type="molecule type" value="Genomic_DNA"/>
</dbReference>
<comment type="similarity">
    <text evidence="1">Belongs to the PemK/MazF family.</text>
</comment>
<reference evidence="7" key="2">
    <citation type="journal article" date="2020" name="Cell Host Microbe">
        <title>Functional and Genomic Variation between Human-Derived Isolates of Lachnospiraceae Reveals Inter- and Intra-Species Diversity.</title>
        <authorList>
            <person name="Sorbara M.T."/>
            <person name="Littmann E.R."/>
            <person name="Fontana E."/>
            <person name="Moody T.U."/>
            <person name="Kohout C.E."/>
            <person name="Gjonbalaj M."/>
            <person name="Eaton V."/>
            <person name="Seok R."/>
            <person name="Leiner I.M."/>
            <person name="Pamer E.G."/>
        </authorList>
    </citation>
    <scope>NUCLEOTIDE SEQUENCE</scope>
    <source>
        <strain evidence="9">MSK.11.9</strain>
        <strain evidence="8">MSK.15.32</strain>
        <strain evidence="7">MSK.22.53</strain>
    </source>
</reference>
<reference evidence="17 18" key="1">
    <citation type="submission" date="2018-08" db="EMBL/GenBank/DDBJ databases">
        <title>A genome reference for cultivated species of the human gut microbiota.</title>
        <authorList>
            <person name="Zou Y."/>
            <person name="Xue W."/>
            <person name="Luo G."/>
        </authorList>
    </citation>
    <scope>NUCLEOTIDE SEQUENCE [LARGE SCALE GENOMIC DNA]</scope>
    <source>
        <strain evidence="12 18">AF19-16AC</strain>
        <strain evidence="11 23">AF27-4BH</strain>
        <strain evidence="16 20">AM12-54</strain>
        <strain evidence="15 19">AM21-18</strain>
        <strain evidence="14 22">AM22-7AC</strain>
        <strain evidence="13 21">AM32-6</strain>
        <strain evidence="10 17">TF01-20-2</strain>
    </source>
</reference>
<organism evidence="11 23">
    <name type="scientific">Mediterraneibacter gnavus</name>
    <name type="common">Ruminococcus gnavus</name>
    <dbReference type="NCBI Taxonomy" id="33038"/>
    <lineage>
        <taxon>Bacteria</taxon>
        <taxon>Bacillati</taxon>
        <taxon>Bacillota</taxon>
        <taxon>Clostridia</taxon>
        <taxon>Lachnospirales</taxon>
        <taxon>Lachnospiraceae</taxon>
        <taxon>Mediterraneibacter</taxon>
    </lineage>
</organism>
<evidence type="ECO:0000313" key="10">
    <source>
        <dbReference type="EMBL" id="RGM18035.1"/>
    </source>
</evidence>
<evidence type="ECO:0000313" key="19">
    <source>
        <dbReference type="Proteomes" id="UP000283981"/>
    </source>
</evidence>
<dbReference type="Proteomes" id="UP000283834">
    <property type="component" value="Unassembled WGS sequence"/>
</dbReference>
<evidence type="ECO:0000313" key="7">
    <source>
        <dbReference type="EMBL" id="NSI18924.1"/>
    </source>
</evidence>
<dbReference type="Gene3D" id="2.30.30.110">
    <property type="match status" value="1"/>
</dbReference>
<dbReference type="Proteomes" id="UP001297370">
    <property type="component" value="Unassembled WGS sequence"/>
</dbReference>
<dbReference type="Proteomes" id="UP000284472">
    <property type="component" value="Unassembled WGS sequence"/>
</dbReference>
<dbReference type="EMBL" id="JAAIRV010000034">
    <property type="protein sequence ID" value="NSI59511.1"/>
    <property type="molecule type" value="Genomic_DNA"/>
</dbReference>
<dbReference type="AlphaFoldDB" id="A0A2N5NWK4"/>
<evidence type="ECO:0000313" key="9">
    <source>
        <dbReference type="EMBL" id="NSI66114.1"/>
    </source>
</evidence>
<dbReference type="EMBL" id="QRWQ01000020">
    <property type="protein sequence ID" value="RGT36257.1"/>
    <property type="molecule type" value="Genomic_DNA"/>
</dbReference>
<sequence length="173" mass="19989">MNQEAQEYYNIASWTKDKVNYNRVSKFNTNKHRQVLHGQIWFCDLGYNIGTEKNKMRPVLVMSNNKINNSEKVVVVCITDAKGKVNARCLPIQDSWFLLYSDTEDEEKQVIPGRTIPASMHTYEFLDKDSMIQCEEIRAVSKARLDANRGCIGTLTPEDFNLVKGKFKRAYNL</sequence>
<dbReference type="PANTHER" id="PTHR33988">
    <property type="entry name" value="ENDORIBONUCLEASE MAZF-RELATED"/>
    <property type="match status" value="1"/>
</dbReference>
<evidence type="ECO:0000313" key="12">
    <source>
        <dbReference type="EMBL" id="RGT36257.1"/>
    </source>
</evidence>
<dbReference type="Proteomes" id="UP001211731">
    <property type="component" value="Unassembled WGS sequence"/>
</dbReference>
<reference evidence="5" key="6">
    <citation type="submission" date="2023-01" db="EMBL/GenBank/DDBJ databases">
        <title>Human gut microbiome strain richness.</title>
        <authorList>
            <person name="Chen-Liaw A."/>
        </authorList>
    </citation>
    <scope>NUCLEOTIDE SEQUENCE</scope>
    <source>
        <strain evidence="5">1001217st1_A9_1001217B_191108</strain>
    </source>
</reference>
<name>A0A2N5NWK4_MEDGN</name>
<evidence type="ECO:0000313" key="16">
    <source>
        <dbReference type="EMBL" id="RHJ10557.1"/>
    </source>
</evidence>
<dbReference type="PANTHER" id="PTHR33988:SF2">
    <property type="entry name" value="ENDORIBONUCLEASE MAZF"/>
    <property type="match status" value="1"/>
</dbReference>